<keyword evidence="1" id="KW-1133">Transmembrane helix</keyword>
<dbReference type="AlphaFoldDB" id="W0FC98"/>
<organism evidence="2">
    <name type="scientific">Carnobacterium maltaromaticum</name>
    <name type="common">Carnobacterium piscicola</name>
    <dbReference type="NCBI Taxonomy" id="2751"/>
    <lineage>
        <taxon>Bacteria</taxon>
        <taxon>Bacillati</taxon>
        <taxon>Bacillota</taxon>
        <taxon>Bacilli</taxon>
        <taxon>Lactobacillales</taxon>
        <taxon>Carnobacteriaceae</taxon>
        <taxon>Carnobacterium</taxon>
    </lineage>
</organism>
<protein>
    <submittedName>
        <fullName evidence="2">CrnY</fullName>
    </submittedName>
</protein>
<evidence type="ECO:0000256" key="1">
    <source>
        <dbReference type="SAM" id="Phobius"/>
    </source>
</evidence>
<name>W0FC98_CARML</name>
<feature type="transmembrane region" description="Helical" evidence="1">
    <location>
        <begin position="12"/>
        <end position="31"/>
    </location>
</feature>
<reference evidence="2" key="1">
    <citation type="journal article" date="2014" name="Int. J. Food Microbiol.">
        <title>Purification and characterization of antimicrobial peptides from fish isolate Carnobacterium maltaromaticum C2: Carnobacteriocin X and carnolysins A1 and A2.</title>
        <authorList>
            <person name="Tulini F.L."/>
            <person name="Lohans C.T."/>
            <person name="Bordon K.C."/>
            <person name="Zheng J."/>
            <person name="Arantes E.C."/>
            <person name="Vederas J.C."/>
            <person name="De Martinis E.C."/>
        </authorList>
    </citation>
    <scope>NUCLEOTIDE SEQUENCE</scope>
    <source>
        <strain evidence="2">C2</strain>
    </source>
</reference>
<keyword evidence="1" id="KW-0472">Membrane</keyword>
<feature type="transmembrane region" description="Helical" evidence="1">
    <location>
        <begin position="37"/>
        <end position="55"/>
    </location>
</feature>
<dbReference type="EMBL" id="KF573751">
    <property type="protein sequence ID" value="AHF21243.1"/>
    <property type="molecule type" value="Genomic_DNA"/>
</dbReference>
<sequence length="122" mass="13933">MKKKVSSSKMDKYTIIMISFILLSMLSIGPSLYLPSYWAFLPPIVLWLVGMYGAIRVEKMKKTENIRTYKEIINFMENKDSIKDNNQDSKSKDRLLLIITVILFSLIGGGIALGSIWLINIL</sequence>
<gene>
    <name evidence="2" type="primary">crnY</name>
</gene>
<feature type="transmembrane region" description="Helical" evidence="1">
    <location>
        <begin position="95"/>
        <end position="119"/>
    </location>
</feature>
<evidence type="ECO:0000313" key="2">
    <source>
        <dbReference type="EMBL" id="AHF21243.1"/>
    </source>
</evidence>
<proteinExistence type="predicted"/>
<keyword evidence="1" id="KW-0812">Transmembrane</keyword>
<accession>W0FC98</accession>